<evidence type="ECO:0000256" key="6">
    <source>
        <dbReference type="ARBA" id="ARBA00023329"/>
    </source>
</evidence>
<sequence length="140" mass="14793">MTVSGGKMPAPESRTGGRAAASCSPSRGRPRSSQMVHKSLMDVAETGTEAAAATGVRKMRKSERIPRASVKFNRPFLFAILSEDTQGILFCGKVANPRAASGSLPLVAWPWRAPVPGAAWPRAPWAAGPRPACSLLGKRL</sequence>
<evidence type="ECO:0000256" key="3">
    <source>
        <dbReference type="ARBA" id="ARBA00011738"/>
    </source>
</evidence>
<evidence type="ECO:0000256" key="1">
    <source>
        <dbReference type="ARBA" id="ARBA00004248"/>
    </source>
</evidence>
<dbReference type="PANTHER" id="PTHR11461:SF145">
    <property type="entry name" value="ALPHA-1-ANTICHYMOTRYPSIN"/>
    <property type="match status" value="1"/>
</dbReference>
<evidence type="ECO:0000256" key="2">
    <source>
        <dbReference type="ARBA" id="ARBA00009500"/>
    </source>
</evidence>
<evidence type="ECO:0000256" key="5">
    <source>
        <dbReference type="ARBA" id="ARBA00022900"/>
    </source>
</evidence>
<evidence type="ECO:0000256" key="4">
    <source>
        <dbReference type="ARBA" id="ARBA00022690"/>
    </source>
</evidence>
<dbReference type="InterPro" id="IPR023795">
    <property type="entry name" value="Serpin_CS"/>
</dbReference>
<dbReference type="Gene3D" id="2.30.39.10">
    <property type="entry name" value="Alpha-1-antitrypsin, domain 1"/>
    <property type="match status" value="1"/>
</dbReference>
<proteinExistence type="inferred from homology"/>
<dbReference type="InterPro" id="IPR023796">
    <property type="entry name" value="Serpin_dom"/>
</dbReference>
<accession>L5LM22</accession>
<evidence type="ECO:0000313" key="10">
    <source>
        <dbReference type="Proteomes" id="UP000010556"/>
    </source>
</evidence>
<reference evidence="10" key="1">
    <citation type="journal article" date="2013" name="Science">
        <title>Comparative analysis of bat genomes provides insight into the evolution of flight and immunity.</title>
        <authorList>
            <person name="Zhang G."/>
            <person name="Cowled C."/>
            <person name="Shi Z."/>
            <person name="Huang Z."/>
            <person name="Bishop-Lilly K.A."/>
            <person name="Fang X."/>
            <person name="Wynne J.W."/>
            <person name="Xiong Z."/>
            <person name="Baker M.L."/>
            <person name="Zhao W."/>
            <person name="Tachedjian M."/>
            <person name="Zhu Y."/>
            <person name="Zhou P."/>
            <person name="Jiang X."/>
            <person name="Ng J."/>
            <person name="Yang L."/>
            <person name="Wu L."/>
            <person name="Xiao J."/>
            <person name="Feng Y."/>
            <person name="Chen Y."/>
            <person name="Sun X."/>
            <person name="Zhang Y."/>
            <person name="Marsh G.A."/>
            <person name="Crameri G."/>
            <person name="Broder C.C."/>
            <person name="Frey K.G."/>
            <person name="Wang L.F."/>
            <person name="Wang J."/>
        </authorList>
    </citation>
    <scope>NUCLEOTIDE SEQUENCE [LARGE SCALE GENOMIC DNA]</scope>
</reference>
<feature type="compositionally biased region" description="Low complexity" evidence="7">
    <location>
        <begin position="16"/>
        <end position="33"/>
    </location>
</feature>
<dbReference type="PROSITE" id="PS00284">
    <property type="entry name" value="SERPIN"/>
    <property type="match status" value="1"/>
</dbReference>
<dbReference type="GO" id="GO:0004867">
    <property type="term" value="F:serine-type endopeptidase inhibitor activity"/>
    <property type="evidence" value="ECO:0007669"/>
    <property type="project" value="UniProtKB-KW"/>
</dbReference>
<protein>
    <submittedName>
        <fullName evidence="9">Serine proteinase inhibitor 2.4</fullName>
    </submittedName>
</protein>
<dbReference type="Proteomes" id="UP000010556">
    <property type="component" value="Unassembled WGS sequence"/>
</dbReference>
<keyword evidence="5" id="KW-0722">Serine protease inhibitor</keyword>
<name>L5LM22_MYODS</name>
<keyword evidence="10" id="KW-1185">Reference proteome</keyword>
<dbReference type="AlphaFoldDB" id="L5LM22"/>
<evidence type="ECO:0000256" key="7">
    <source>
        <dbReference type="SAM" id="MobiDB-lite"/>
    </source>
</evidence>
<evidence type="ECO:0000313" key="9">
    <source>
        <dbReference type="EMBL" id="ELK27066.1"/>
    </source>
</evidence>
<keyword evidence="6" id="KW-0968">Cytoplasmic vesicle</keyword>
<gene>
    <name evidence="9" type="ORF">MDA_GLEAN10008172</name>
</gene>
<dbReference type="GO" id="GO:0042583">
    <property type="term" value="C:chromaffin granule"/>
    <property type="evidence" value="ECO:0007669"/>
    <property type="project" value="UniProtKB-SubCell"/>
</dbReference>
<dbReference type="InterPro" id="IPR036186">
    <property type="entry name" value="Serpin_sf"/>
</dbReference>
<comment type="subcellular location">
    <subcellularLocation>
        <location evidence="1">Cytoplasmic vesicle</location>
        <location evidence="1">Secretory vesicle</location>
        <location evidence="1">Chromaffin granule</location>
    </subcellularLocation>
</comment>
<dbReference type="EMBL" id="KB110613">
    <property type="protein sequence ID" value="ELK27066.1"/>
    <property type="molecule type" value="Genomic_DNA"/>
</dbReference>
<comment type="similarity">
    <text evidence="2">Belongs to the serpin family.</text>
</comment>
<dbReference type="eggNOG" id="KOG2392">
    <property type="taxonomic scope" value="Eukaryota"/>
</dbReference>
<organism evidence="9 10">
    <name type="scientific">Myotis davidii</name>
    <name type="common">David's myotis</name>
    <dbReference type="NCBI Taxonomy" id="225400"/>
    <lineage>
        <taxon>Eukaryota</taxon>
        <taxon>Metazoa</taxon>
        <taxon>Chordata</taxon>
        <taxon>Craniata</taxon>
        <taxon>Vertebrata</taxon>
        <taxon>Euteleostomi</taxon>
        <taxon>Mammalia</taxon>
        <taxon>Eutheria</taxon>
        <taxon>Laurasiatheria</taxon>
        <taxon>Chiroptera</taxon>
        <taxon>Yangochiroptera</taxon>
        <taxon>Vespertilionidae</taxon>
        <taxon>Myotis</taxon>
    </lineage>
</organism>
<feature type="region of interest" description="Disordered" evidence="7">
    <location>
        <begin position="1"/>
        <end position="35"/>
    </location>
</feature>
<dbReference type="PANTHER" id="PTHR11461">
    <property type="entry name" value="SERINE PROTEASE INHIBITOR, SERPIN"/>
    <property type="match status" value="1"/>
</dbReference>
<evidence type="ECO:0000259" key="8">
    <source>
        <dbReference type="Pfam" id="PF00079"/>
    </source>
</evidence>
<dbReference type="Pfam" id="PF00079">
    <property type="entry name" value="Serpin"/>
    <property type="match status" value="1"/>
</dbReference>
<dbReference type="GO" id="GO:0005615">
    <property type="term" value="C:extracellular space"/>
    <property type="evidence" value="ECO:0007669"/>
    <property type="project" value="InterPro"/>
</dbReference>
<dbReference type="InterPro" id="IPR000215">
    <property type="entry name" value="Serpin_fam"/>
</dbReference>
<keyword evidence="4" id="KW-0646">Protease inhibitor</keyword>
<dbReference type="InterPro" id="IPR042185">
    <property type="entry name" value="Serpin_sf_2"/>
</dbReference>
<feature type="domain" description="Serpin" evidence="8">
    <location>
        <begin position="29"/>
        <end position="97"/>
    </location>
</feature>
<comment type="subunit">
    <text evidence="3">Homodimer.</text>
</comment>
<dbReference type="SUPFAM" id="SSF56574">
    <property type="entry name" value="Serpins"/>
    <property type="match status" value="1"/>
</dbReference>